<accession>A0ABW2J5D6</accession>
<keyword evidence="2" id="KW-1185">Reference proteome</keyword>
<protein>
    <recommendedName>
        <fullName evidence="3">Tfp pilus assembly protein PilX</fullName>
    </recommendedName>
</protein>
<evidence type="ECO:0008006" key="3">
    <source>
        <dbReference type="Google" id="ProtNLM"/>
    </source>
</evidence>
<evidence type="ECO:0000313" key="2">
    <source>
        <dbReference type="Proteomes" id="UP001596379"/>
    </source>
</evidence>
<dbReference type="RefSeq" id="WP_382233498.1">
    <property type="nucleotide sequence ID" value="NZ_JBHTCC010000001.1"/>
</dbReference>
<reference evidence="2" key="1">
    <citation type="journal article" date="2019" name="Int. J. Syst. Evol. Microbiol.">
        <title>The Global Catalogue of Microorganisms (GCM) 10K type strain sequencing project: providing services to taxonomists for standard genome sequencing and annotation.</title>
        <authorList>
            <consortium name="The Broad Institute Genomics Platform"/>
            <consortium name="The Broad Institute Genome Sequencing Center for Infectious Disease"/>
            <person name="Wu L."/>
            <person name="Ma J."/>
        </authorList>
    </citation>
    <scope>NUCLEOTIDE SEQUENCE [LARGE SCALE GENOMIC DNA]</scope>
    <source>
        <strain evidence="2">CCUG 36956</strain>
    </source>
</reference>
<organism evidence="1 2">
    <name type="scientific">Herminiimonas aquatilis</name>
    <dbReference type="NCBI Taxonomy" id="345342"/>
    <lineage>
        <taxon>Bacteria</taxon>
        <taxon>Pseudomonadati</taxon>
        <taxon>Pseudomonadota</taxon>
        <taxon>Betaproteobacteria</taxon>
        <taxon>Burkholderiales</taxon>
        <taxon>Oxalobacteraceae</taxon>
        <taxon>Herminiimonas</taxon>
    </lineage>
</organism>
<evidence type="ECO:0000313" key="1">
    <source>
        <dbReference type="EMBL" id="MFC7298404.1"/>
    </source>
</evidence>
<proteinExistence type="predicted"/>
<comment type="caution">
    <text evidence="1">The sequence shown here is derived from an EMBL/GenBank/DDBJ whole genome shotgun (WGS) entry which is preliminary data.</text>
</comment>
<dbReference type="Proteomes" id="UP001596379">
    <property type="component" value="Unassembled WGS sequence"/>
</dbReference>
<dbReference type="EMBL" id="JBHTCC010000001">
    <property type="protein sequence ID" value="MFC7298404.1"/>
    <property type="molecule type" value="Genomic_DNA"/>
</dbReference>
<gene>
    <name evidence="1" type="ORF">ACFQO0_08150</name>
</gene>
<sequence length="192" mass="20470">MTIRARQDGVVLFIALIALVTIMLAAVALVRSVDTSSLIAGNIAFRRAATSSGDSGLEGAIAWLAAQEIADQAQLPADRGLNNTNGLQGYDASLANFNITSVDSWTDQLSVRAAKDAGDNEVRYRIERMCSASEGIAPVKENCVFSDAESQLDSMATGGQRAEKSGVSVMYRVTIRVTGPRNTVSYVQAFIY</sequence>
<name>A0ABW2J5D6_9BURK</name>